<dbReference type="PANTHER" id="PTHR43367">
    <property type="match status" value="1"/>
</dbReference>
<dbReference type="SMART" id="SM01012">
    <property type="entry name" value="ANTAR"/>
    <property type="match status" value="1"/>
</dbReference>
<keyword evidence="1" id="KW-0597">Phosphoprotein</keyword>
<dbReference type="InterPro" id="IPR008327">
    <property type="entry name" value="Sig_transdc_resp-reg_antiterm"/>
</dbReference>
<proteinExistence type="predicted"/>
<evidence type="ECO:0000313" key="5">
    <source>
        <dbReference type="Proteomes" id="UP001165395"/>
    </source>
</evidence>
<dbReference type="InterPro" id="IPR001789">
    <property type="entry name" value="Sig_transdc_resp-reg_receiver"/>
</dbReference>
<dbReference type="Gene3D" id="1.10.10.10">
    <property type="entry name" value="Winged helix-like DNA-binding domain superfamily/Winged helix DNA-binding domain"/>
    <property type="match status" value="1"/>
</dbReference>
<sequence>MKPSILIVNDTNRPMDAARHALEAAGYEVIDEVDSAKALLHAVSIRMPDVVIIDTNSPSRDTLEQLSVMHTEAPRPVVMFSNEADRDTIRKAVAAGVSAYIVDGLSTERLAPILEVAKAQFEQKHEMAVRLANAEQQLADRKLIEKAKGILMARKGLSEQEAFEQLRSLSMKQGQKLVDLARQLVSMADLL</sequence>
<feature type="domain" description="ANTAR" evidence="3">
    <location>
        <begin position="124"/>
        <end position="185"/>
    </location>
</feature>
<accession>A0ABS8D1Z8</accession>
<dbReference type="RefSeq" id="WP_227177706.1">
    <property type="nucleotide sequence ID" value="NZ_JAJBZT010000001.1"/>
</dbReference>
<name>A0ABS8D1Z8_9NEIS</name>
<evidence type="ECO:0000259" key="2">
    <source>
        <dbReference type="PROSITE" id="PS50110"/>
    </source>
</evidence>
<dbReference type="InterPro" id="IPR036388">
    <property type="entry name" value="WH-like_DNA-bd_sf"/>
</dbReference>
<dbReference type="PIRSF" id="PIRSF036382">
    <property type="entry name" value="RR_antiterm"/>
    <property type="match status" value="1"/>
</dbReference>
<dbReference type="SUPFAM" id="SSF52172">
    <property type="entry name" value="CheY-like"/>
    <property type="match status" value="1"/>
</dbReference>
<keyword evidence="5" id="KW-1185">Reference proteome</keyword>
<dbReference type="InterPro" id="IPR005561">
    <property type="entry name" value="ANTAR"/>
</dbReference>
<reference evidence="4" key="1">
    <citation type="submission" date="2021-10" db="EMBL/GenBank/DDBJ databases">
        <title>The complete genome sequence of Leeia sp. TBRC 13508.</title>
        <authorList>
            <person name="Charoenyingcharoen P."/>
            <person name="Yukphan P."/>
        </authorList>
    </citation>
    <scope>NUCLEOTIDE SEQUENCE</scope>
    <source>
        <strain evidence="4">TBRC 13508</strain>
    </source>
</reference>
<dbReference type="Gene3D" id="3.40.50.2300">
    <property type="match status" value="1"/>
</dbReference>
<feature type="modified residue" description="4-aspartylphosphate" evidence="1">
    <location>
        <position position="54"/>
    </location>
</feature>
<dbReference type="EMBL" id="JAJBZT010000001">
    <property type="protein sequence ID" value="MCB6182200.1"/>
    <property type="molecule type" value="Genomic_DNA"/>
</dbReference>
<dbReference type="Proteomes" id="UP001165395">
    <property type="component" value="Unassembled WGS sequence"/>
</dbReference>
<evidence type="ECO:0000256" key="1">
    <source>
        <dbReference type="PROSITE-ProRule" id="PRU00169"/>
    </source>
</evidence>
<evidence type="ECO:0000259" key="3">
    <source>
        <dbReference type="PROSITE" id="PS50921"/>
    </source>
</evidence>
<dbReference type="Pfam" id="PF03861">
    <property type="entry name" value="ANTAR"/>
    <property type="match status" value="1"/>
</dbReference>
<dbReference type="PROSITE" id="PS50921">
    <property type="entry name" value="ANTAR"/>
    <property type="match status" value="1"/>
</dbReference>
<dbReference type="SMART" id="SM00448">
    <property type="entry name" value="REC"/>
    <property type="match status" value="1"/>
</dbReference>
<comment type="caution">
    <text evidence="4">The sequence shown here is derived from an EMBL/GenBank/DDBJ whole genome shotgun (WGS) entry which is preliminary data.</text>
</comment>
<protein>
    <submittedName>
        <fullName evidence="4">ANTAR domain-containing protein</fullName>
    </submittedName>
</protein>
<feature type="domain" description="Response regulatory" evidence="2">
    <location>
        <begin position="4"/>
        <end position="118"/>
    </location>
</feature>
<evidence type="ECO:0000313" key="4">
    <source>
        <dbReference type="EMBL" id="MCB6182200.1"/>
    </source>
</evidence>
<dbReference type="PANTHER" id="PTHR43367:SF1">
    <property type="entry name" value="TWO-COMPONENT RESPONSE REGULATOR-LIKE APRR6-RELATED"/>
    <property type="match status" value="1"/>
</dbReference>
<organism evidence="4 5">
    <name type="scientific">Leeia speluncae</name>
    <dbReference type="NCBI Taxonomy" id="2884804"/>
    <lineage>
        <taxon>Bacteria</taxon>
        <taxon>Pseudomonadati</taxon>
        <taxon>Pseudomonadota</taxon>
        <taxon>Betaproteobacteria</taxon>
        <taxon>Neisseriales</taxon>
        <taxon>Leeiaceae</taxon>
        <taxon>Leeia</taxon>
    </lineage>
</organism>
<dbReference type="InterPro" id="IPR011006">
    <property type="entry name" value="CheY-like_superfamily"/>
</dbReference>
<dbReference type="Pfam" id="PF00072">
    <property type="entry name" value="Response_reg"/>
    <property type="match status" value="1"/>
</dbReference>
<gene>
    <name evidence="4" type="ORF">LIN78_01345</name>
</gene>
<dbReference type="PROSITE" id="PS50110">
    <property type="entry name" value="RESPONSE_REGULATORY"/>
    <property type="match status" value="1"/>
</dbReference>